<comment type="caution">
    <text evidence="6">The sequence shown here is derived from an EMBL/GenBank/DDBJ whole genome shotgun (WGS) entry which is preliminary data.</text>
</comment>
<dbReference type="Gene3D" id="3.30.450.40">
    <property type="match status" value="2"/>
</dbReference>
<dbReference type="InterPro" id="IPR036388">
    <property type="entry name" value="WH-like_DNA-bd_sf"/>
</dbReference>
<name>A0A7Y9LSV3_9MICC</name>
<gene>
    <name evidence="6" type="ORF">FHU41_001187</name>
</gene>
<dbReference type="PROSITE" id="PS51077">
    <property type="entry name" value="HTH_ICLR"/>
    <property type="match status" value="1"/>
</dbReference>
<feature type="domain" description="HTH iclR-type" evidence="4">
    <location>
        <begin position="10"/>
        <end position="69"/>
    </location>
</feature>
<dbReference type="InterPro" id="IPR050707">
    <property type="entry name" value="HTH_MetabolicPath_Reg"/>
</dbReference>
<keyword evidence="6" id="KW-0456">Lyase</keyword>
<dbReference type="EMBL" id="JACBYQ010000001">
    <property type="protein sequence ID" value="NYE94966.1"/>
    <property type="molecule type" value="Genomic_DNA"/>
</dbReference>
<keyword evidence="2" id="KW-0238">DNA-binding</keyword>
<dbReference type="GO" id="GO:0003700">
    <property type="term" value="F:DNA-binding transcription factor activity"/>
    <property type="evidence" value="ECO:0007669"/>
    <property type="project" value="TreeGrafter"/>
</dbReference>
<dbReference type="InterPro" id="IPR029016">
    <property type="entry name" value="GAF-like_dom_sf"/>
</dbReference>
<sequence length="215" mass="22228">MTEVSNAPATKTVERALSLLGVVCDRGSVSLAEAARDAELSASTALRLLRTLESSGFVRKDDDGYRPGMRIVQLGAQALANESLVSMAEESMKRLVAATGETAYLNVRSSADADGIYIAVQEGTHSVRHSSWVGRSIPLEGTAAGAVLTGAAVDDYVVVTDGLESDVTAIAAPVVVGGRTVAALSVVAPSYRISSEQAQRIGALVSAEAKSILHS</sequence>
<dbReference type="PROSITE" id="PS51078">
    <property type="entry name" value="ICLR_ED"/>
    <property type="match status" value="1"/>
</dbReference>
<dbReference type="SMART" id="SM00346">
    <property type="entry name" value="HTH_ICLR"/>
    <property type="match status" value="1"/>
</dbReference>
<dbReference type="GO" id="GO:0045892">
    <property type="term" value="P:negative regulation of DNA-templated transcription"/>
    <property type="evidence" value="ECO:0007669"/>
    <property type="project" value="TreeGrafter"/>
</dbReference>
<dbReference type="GO" id="GO:0016153">
    <property type="term" value="F:urocanate hydratase activity"/>
    <property type="evidence" value="ECO:0007669"/>
    <property type="project" value="UniProtKB-EC"/>
</dbReference>
<evidence type="ECO:0000256" key="2">
    <source>
        <dbReference type="ARBA" id="ARBA00023125"/>
    </source>
</evidence>
<dbReference type="PANTHER" id="PTHR30136">
    <property type="entry name" value="HELIX-TURN-HELIX TRANSCRIPTIONAL REGULATOR, ICLR FAMILY"/>
    <property type="match status" value="1"/>
</dbReference>
<keyword evidence="3" id="KW-0804">Transcription</keyword>
<dbReference type="InterPro" id="IPR014757">
    <property type="entry name" value="Tscrpt_reg_IclR_C"/>
</dbReference>
<protein>
    <submittedName>
        <fullName evidence="6">Urocanate hydratase</fullName>
        <ecNumber evidence="6">4.2.1.49</ecNumber>
    </submittedName>
</protein>
<evidence type="ECO:0000259" key="5">
    <source>
        <dbReference type="PROSITE" id="PS51078"/>
    </source>
</evidence>
<proteinExistence type="predicted"/>
<dbReference type="InterPro" id="IPR036390">
    <property type="entry name" value="WH_DNA-bd_sf"/>
</dbReference>
<reference evidence="6 7" key="1">
    <citation type="submission" date="2020-07" db="EMBL/GenBank/DDBJ databases">
        <title>Sequencing the genomes of 1000 actinobacteria strains.</title>
        <authorList>
            <person name="Klenk H.-P."/>
        </authorList>
    </citation>
    <scope>NUCLEOTIDE SEQUENCE [LARGE SCALE GENOMIC DNA]</scope>
    <source>
        <strain evidence="6 7">DSM 102047</strain>
    </source>
</reference>
<dbReference type="PANTHER" id="PTHR30136:SF35">
    <property type="entry name" value="HTH-TYPE TRANSCRIPTIONAL REGULATOR RV1719"/>
    <property type="match status" value="1"/>
</dbReference>
<organism evidence="6 7">
    <name type="scientific">Psychromicrobium silvestre</name>
    <dbReference type="NCBI Taxonomy" id="1645614"/>
    <lineage>
        <taxon>Bacteria</taxon>
        <taxon>Bacillati</taxon>
        <taxon>Actinomycetota</taxon>
        <taxon>Actinomycetes</taxon>
        <taxon>Micrococcales</taxon>
        <taxon>Micrococcaceae</taxon>
        <taxon>Psychromicrobium</taxon>
    </lineage>
</organism>
<keyword evidence="7" id="KW-1185">Reference proteome</keyword>
<feature type="domain" description="IclR-ED" evidence="5">
    <location>
        <begin position="70"/>
        <end position="215"/>
    </location>
</feature>
<accession>A0A7Y9LSV3</accession>
<dbReference type="SUPFAM" id="SSF46785">
    <property type="entry name" value="Winged helix' DNA-binding domain"/>
    <property type="match status" value="1"/>
</dbReference>
<evidence type="ECO:0000259" key="4">
    <source>
        <dbReference type="PROSITE" id="PS51077"/>
    </source>
</evidence>
<dbReference type="Pfam" id="PF09339">
    <property type="entry name" value="HTH_IclR"/>
    <property type="match status" value="1"/>
</dbReference>
<dbReference type="InterPro" id="IPR005471">
    <property type="entry name" value="Tscrpt_reg_IclR_N"/>
</dbReference>
<dbReference type="AlphaFoldDB" id="A0A7Y9LSV3"/>
<evidence type="ECO:0000256" key="1">
    <source>
        <dbReference type="ARBA" id="ARBA00023015"/>
    </source>
</evidence>
<evidence type="ECO:0000313" key="7">
    <source>
        <dbReference type="Proteomes" id="UP000521748"/>
    </source>
</evidence>
<keyword evidence="1" id="KW-0805">Transcription regulation</keyword>
<dbReference type="Pfam" id="PF01614">
    <property type="entry name" value="IclR_C"/>
    <property type="match status" value="1"/>
</dbReference>
<evidence type="ECO:0000313" key="6">
    <source>
        <dbReference type="EMBL" id="NYE94966.1"/>
    </source>
</evidence>
<evidence type="ECO:0000256" key="3">
    <source>
        <dbReference type="ARBA" id="ARBA00023163"/>
    </source>
</evidence>
<dbReference type="SUPFAM" id="SSF55781">
    <property type="entry name" value="GAF domain-like"/>
    <property type="match status" value="1"/>
</dbReference>
<dbReference type="RefSeq" id="WP_179388673.1">
    <property type="nucleotide sequence ID" value="NZ_JACBYQ010000001.1"/>
</dbReference>
<dbReference type="GO" id="GO:0003677">
    <property type="term" value="F:DNA binding"/>
    <property type="evidence" value="ECO:0007669"/>
    <property type="project" value="UniProtKB-KW"/>
</dbReference>
<dbReference type="Gene3D" id="1.10.10.10">
    <property type="entry name" value="Winged helix-like DNA-binding domain superfamily/Winged helix DNA-binding domain"/>
    <property type="match status" value="1"/>
</dbReference>
<dbReference type="Proteomes" id="UP000521748">
    <property type="component" value="Unassembled WGS sequence"/>
</dbReference>
<dbReference type="EC" id="4.2.1.49" evidence="6"/>